<keyword evidence="2" id="KW-0812">Transmembrane</keyword>
<gene>
    <name evidence="6" type="ORF">ENM78_05345</name>
</gene>
<accession>A0A7J3ZLF6</accession>
<evidence type="ECO:0000313" key="6">
    <source>
        <dbReference type="EMBL" id="HHQ80854.1"/>
    </source>
</evidence>
<sequence>MRAQTKNLIIAAVIALVIGVAIGYVVKPSAPGPTTTVPETATGGAQFPEVIKIGALLPLTGDLASFGENDAVAIKVAEEDANRFLQEVGLPYRVEVVIEDTETKADVALQKLQSLYARGIRLIVGPMSSAELRNIKGYADSNKIVIVSQSSTAPALAIPGDYVFRLVTDDTFQGKVIAGLAKHVGIEHAVIMWRGDAWGDGLAEATKNSLQILGINVYDGPRYAPEAKEFSAEVSQLASMVQDLVNRYGPGKVGVVLICFEEVVPIMIQASQYPVLSQVRWFGSDGIANSAALAADPVASQFAINTQVWAPIAAPAENPKTEHVKSRVYEKLGREPESYAYNSYDAVWLLVLSVIVTGKYDGEAVKNALPAIAENFFGASGWTKLNEAGDRAFADYYVWTVVEEKGRAVWKLVGIYDTITNAFRPAS</sequence>
<dbReference type="SUPFAM" id="SSF53822">
    <property type="entry name" value="Periplasmic binding protein-like I"/>
    <property type="match status" value="1"/>
</dbReference>
<dbReference type="PANTHER" id="PTHR30483">
    <property type="entry name" value="LEUCINE-SPECIFIC-BINDING PROTEIN"/>
    <property type="match status" value="1"/>
</dbReference>
<organism evidence="6">
    <name type="scientific">Fervidicoccus fontis</name>
    <dbReference type="NCBI Taxonomy" id="683846"/>
    <lineage>
        <taxon>Archaea</taxon>
        <taxon>Thermoproteota</taxon>
        <taxon>Thermoprotei</taxon>
        <taxon>Fervidicoccales</taxon>
        <taxon>Fervidicoccaceae</taxon>
        <taxon>Fervidicoccus</taxon>
    </lineage>
</organism>
<dbReference type="InterPro" id="IPR028082">
    <property type="entry name" value="Peripla_BP_I"/>
</dbReference>
<name>A0A7J3ZLF6_9CREN</name>
<evidence type="ECO:0000256" key="1">
    <source>
        <dbReference type="ARBA" id="ARBA00004370"/>
    </source>
</evidence>
<proteinExistence type="predicted"/>
<dbReference type="Pfam" id="PF01094">
    <property type="entry name" value="ANF_receptor"/>
    <property type="match status" value="1"/>
</dbReference>
<keyword evidence="4" id="KW-0472">Membrane</keyword>
<dbReference type="PANTHER" id="PTHR30483:SF40">
    <property type="entry name" value="HISTIDINE KINASE"/>
    <property type="match status" value="1"/>
</dbReference>
<comment type="caution">
    <text evidence="6">The sequence shown here is derived from an EMBL/GenBank/DDBJ whole genome shotgun (WGS) entry which is preliminary data.</text>
</comment>
<evidence type="ECO:0000256" key="3">
    <source>
        <dbReference type="ARBA" id="ARBA00022989"/>
    </source>
</evidence>
<feature type="domain" description="Receptor ligand binding region" evidence="5">
    <location>
        <begin position="72"/>
        <end position="402"/>
    </location>
</feature>
<dbReference type="Gene3D" id="3.40.50.2300">
    <property type="match status" value="2"/>
</dbReference>
<reference evidence="6" key="1">
    <citation type="journal article" date="2020" name="mSystems">
        <title>Genome- and Community-Level Interaction Insights into Carbon Utilization and Element Cycling Functions of Hydrothermarchaeota in Hydrothermal Sediment.</title>
        <authorList>
            <person name="Zhou Z."/>
            <person name="Liu Y."/>
            <person name="Xu W."/>
            <person name="Pan J."/>
            <person name="Luo Z.H."/>
            <person name="Li M."/>
        </authorList>
    </citation>
    <scope>NUCLEOTIDE SEQUENCE [LARGE SCALE GENOMIC DNA]</scope>
    <source>
        <strain evidence="6">SpSt-1116</strain>
    </source>
</reference>
<dbReference type="GO" id="GO:0016020">
    <property type="term" value="C:membrane"/>
    <property type="evidence" value="ECO:0007669"/>
    <property type="project" value="UniProtKB-SubCell"/>
</dbReference>
<dbReference type="InterPro" id="IPR001828">
    <property type="entry name" value="ANF_lig-bd_rcpt"/>
</dbReference>
<dbReference type="InterPro" id="IPR051010">
    <property type="entry name" value="BCAA_transport"/>
</dbReference>
<dbReference type="EMBL" id="DRZC01000076">
    <property type="protein sequence ID" value="HHQ80854.1"/>
    <property type="molecule type" value="Genomic_DNA"/>
</dbReference>
<comment type="subcellular location">
    <subcellularLocation>
        <location evidence="1">Membrane</location>
    </subcellularLocation>
</comment>
<evidence type="ECO:0000259" key="5">
    <source>
        <dbReference type="Pfam" id="PF01094"/>
    </source>
</evidence>
<protein>
    <submittedName>
        <fullName evidence="6">ABC transporter substrate-binding protein</fullName>
    </submittedName>
</protein>
<evidence type="ECO:0000256" key="2">
    <source>
        <dbReference type="ARBA" id="ARBA00022692"/>
    </source>
</evidence>
<dbReference type="AlphaFoldDB" id="A0A7J3ZLF6"/>
<evidence type="ECO:0000256" key="4">
    <source>
        <dbReference type="ARBA" id="ARBA00023136"/>
    </source>
</evidence>
<keyword evidence="3" id="KW-1133">Transmembrane helix</keyword>